<organism evidence="1 2">
    <name type="scientific">Streptomyces albireticuli</name>
    <dbReference type="NCBI Taxonomy" id="1940"/>
    <lineage>
        <taxon>Bacteria</taxon>
        <taxon>Bacillati</taxon>
        <taxon>Actinomycetota</taxon>
        <taxon>Actinomycetes</taxon>
        <taxon>Kitasatosporales</taxon>
        <taxon>Streptomycetaceae</taxon>
        <taxon>Streptomyces</taxon>
    </lineage>
</organism>
<name>A0A1Z2L7Q0_9ACTN</name>
<reference evidence="1 2" key="1">
    <citation type="submission" date="2017-06" db="EMBL/GenBank/DDBJ databases">
        <title>Streptomyces albireticuli Genome sequencing and assembly.</title>
        <authorList>
            <person name="Wang Y."/>
            <person name="Du B."/>
            <person name="Ding Y."/>
            <person name="Liu H."/>
            <person name="Hou Q."/>
            <person name="Liu K."/>
            <person name="Yao L."/>
            <person name="Wang C."/>
        </authorList>
    </citation>
    <scope>NUCLEOTIDE SEQUENCE [LARGE SCALE GENOMIC DNA]</scope>
    <source>
        <strain evidence="1 2">MDJK11</strain>
    </source>
</reference>
<dbReference type="AlphaFoldDB" id="A0A1Z2L7Q0"/>
<proteinExistence type="predicted"/>
<evidence type="ECO:0000313" key="1">
    <source>
        <dbReference type="EMBL" id="ARZ70336.1"/>
    </source>
</evidence>
<sequence length="31" mass="3407">MTEAYAVRLLDALGDGGPYARIHDGRRLMST</sequence>
<evidence type="ECO:0000313" key="2">
    <source>
        <dbReference type="Proteomes" id="UP000195755"/>
    </source>
</evidence>
<dbReference type="Proteomes" id="UP000195755">
    <property type="component" value="Chromosome"/>
</dbReference>
<dbReference type="KEGG" id="salj:SMD11_4743"/>
<dbReference type="EMBL" id="CP021744">
    <property type="protein sequence ID" value="ARZ70336.1"/>
    <property type="molecule type" value="Genomic_DNA"/>
</dbReference>
<gene>
    <name evidence="1" type="ORF">SMD11_4743</name>
</gene>
<accession>A0A1Z2L7Q0</accession>
<protein>
    <submittedName>
        <fullName evidence="1">Uncharacterized protein</fullName>
    </submittedName>
</protein>